<evidence type="ECO:0000256" key="7">
    <source>
        <dbReference type="ARBA" id="ARBA00022801"/>
    </source>
</evidence>
<dbReference type="EMBL" id="JAAAHY010000154">
    <property type="protein sequence ID" value="KAF9966471.1"/>
    <property type="molecule type" value="Genomic_DNA"/>
</dbReference>
<keyword evidence="9" id="KW-0175">Coiled coil</keyword>
<feature type="domain" description="VLRF1" evidence="12">
    <location>
        <begin position="67"/>
        <end position="220"/>
    </location>
</feature>
<feature type="active site" evidence="10">
    <location>
        <position position="125"/>
    </location>
</feature>
<name>A0A9P6M4W0_MORAP</name>
<evidence type="ECO:0000259" key="12">
    <source>
        <dbReference type="PROSITE" id="PS52044"/>
    </source>
</evidence>
<accession>A0A9P6M4W0</accession>
<gene>
    <name evidence="13" type="ORF">BGZ70_002260</name>
</gene>
<dbReference type="Pfam" id="PF18826">
    <property type="entry name" value="bVLRF1"/>
    <property type="match status" value="1"/>
</dbReference>
<evidence type="ECO:0000256" key="3">
    <source>
        <dbReference type="ARBA" id="ARBA00022490"/>
    </source>
</evidence>
<dbReference type="GO" id="GO:0005737">
    <property type="term" value="C:cytoplasm"/>
    <property type="evidence" value="ECO:0007669"/>
    <property type="project" value="UniProtKB-SubCell"/>
</dbReference>
<dbReference type="AlphaFoldDB" id="A0A9P6M4W0"/>
<evidence type="ECO:0000256" key="9">
    <source>
        <dbReference type="ARBA" id="ARBA00023054"/>
    </source>
</evidence>
<comment type="caution">
    <text evidence="13">The sequence shown here is derived from an EMBL/GenBank/DDBJ whole genome shotgun (WGS) entry which is preliminary data.</text>
</comment>
<comment type="subcellular location">
    <subcellularLocation>
        <location evidence="1">Cytoplasm</location>
    </subcellularLocation>
</comment>
<evidence type="ECO:0000256" key="8">
    <source>
        <dbReference type="ARBA" id="ARBA00023043"/>
    </source>
</evidence>
<dbReference type="PROSITE" id="PS52044">
    <property type="entry name" value="VLRF1"/>
    <property type="match status" value="1"/>
</dbReference>
<protein>
    <recommendedName>
        <fullName evidence="12">VLRF1 domain-containing protein</fullName>
    </recommendedName>
</protein>
<organism evidence="13 14">
    <name type="scientific">Mortierella alpina</name>
    <name type="common">Oleaginous fungus</name>
    <name type="synonym">Mortierella renispora</name>
    <dbReference type="NCBI Taxonomy" id="64518"/>
    <lineage>
        <taxon>Eukaryota</taxon>
        <taxon>Fungi</taxon>
        <taxon>Fungi incertae sedis</taxon>
        <taxon>Mucoromycota</taxon>
        <taxon>Mortierellomycotina</taxon>
        <taxon>Mortierellomycetes</taxon>
        <taxon>Mortierellales</taxon>
        <taxon>Mortierellaceae</taxon>
        <taxon>Mortierella</taxon>
    </lineage>
</organism>
<evidence type="ECO:0000256" key="2">
    <source>
        <dbReference type="ARBA" id="ARBA00009262"/>
    </source>
</evidence>
<keyword evidence="3 10" id="KW-0963">Cytoplasm</keyword>
<dbReference type="GO" id="GO:0016787">
    <property type="term" value="F:hydrolase activity"/>
    <property type="evidence" value="ECO:0007669"/>
    <property type="project" value="UniProtKB-KW"/>
</dbReference>
<keyword evidence="5" id="KW-0677">Repeat</keyword>
<comment type="similarity">
    <text evidence="2 10">Belongs to the ANKZF1/VMS1 family.</text>
</comment>
<evidence type="ECO:0000256" key="4">
    <source>
        <dbReference type="ARBA" id="ARBA00022722"/>
    </source>
</evidence>
<keyword evidence="4 10" id="KW-0540">Nuclease</keyword>
<dbReference type="InterPro" id="IPR047139">
    <property type="entry name" value="ANKZ1/VMS1"/>
</dbReference>
<sequence>MYGPTVKRAARAALLAKADEMEHSVDLDARYSDPSSLVTIDKDVDGLPVSVDSAGTPELSSGLIQAPPRYWTLILLGGGHFAAMVVDLRGETNKAACQGSHSRAIKVVAHKTFHRYTGKKQGGTQSSHGSCNSAGAMVRIYNERALKLEVRELLEGWTQWIEQSEFVFMHAPGNNRRVLFHENSVISLADREGRVRSIPFVTRRPTLTELKRVYHDLATVKVKVVSESPAETPSGTARENVELEQVEPLDETRSSLEPDCQANKTIDA</sequence>
<dbReference type="PANTHER" id="PTHR16036">
    <property type="entry name" value="ANKYRIN REPEAT AND ZINC FINGER DOMAIN-CONTAINING PROTEIN 1"/>
    <property type="match status" value="1"/>
</dbReference>
<dbReference type="GO" id="GO:0004519">
    <property type="term" value="F:endonuclease activity"/>
    <property type="evidence" value="ECO:0007669"/>
    <property type="project" value="UniProtKB-KW"/>
</dbReference>
<proteinExistence type="inferred from homology"/>
<keyword evidence="14" id="KW-1185">Reference proteome</keyword>
<evidence type="ECO:0000256" key="1">
    <source>
        <dbReference type="ARBA" id="ARBA00004496"/>
    </source>
</evidence>
<evidence type="ECO:0000256" key="10">
    <source>
        <dbReference type="PROSITE-ProRule" id="PRU01389"/>
    </source>
</evidence>
<keyword evidence="6 10" id="KW-0255">Endonuclease</keyword>
<evidence type="ECO:0000313" key="14">
    <source>
        <dbReference type="Proteomes" id="UP000738359"/>
    </source>
</evidence>
<dbReference type="GO" id="GO:0036503">
    <property type="term" value="P:ERAD pathway"/>
    <property type="evidence" value="ECO:0007669"/>
    <property type="project" value="TreeGrafter"/>
</dbReference>
<evidence type="ECO:0000313" key="13">
    <source>
        <dbReference type="EMBL" id="KAF9966471.1"/>
    </source>
</evidence>
<evidence type="ECO:0000256" key="5">
    <source>
        <dbReference type="ARBA" id="ARBA00022737"/>
    </source>
</evidence>
<evidence type="ECO:0000256" key="6">
    <source>
        <dbReference type="ARBA" id="ARBA00022759"/>
    </source>
</evidence>
<reference evidence="13" key="1">
    <citation type="journal article" date="2020" name="Fungal Divers.">
        <title>Resolving the Mortierellaceae phylogeny through synthesis of multi-gene phylogenetics and phylogenomics.</title>
        <authorList>
            <person name="Vandepol N."/>
            <person name="Liber J."/>
            <person name="Desiro A."/>
            <person name="Na H."/>
            <person name="Kennedy M."/>
            <person name="Barry K."/>
            <person name="Grigoriev I.V."/>
            <person name="Miller A.N."/>
            <person name="O'Donnell K."/>
            <person name="Stajich J.E."/>
            <person name="Bonito G."/>
        </authorList>
    </citation>
    <scope>NUCLEOTIDE SEQUENCE</scope>
    <source>
        <strain evidence="13">CK1249</strain>
    </source>
</reference>
<comment type="domain">
    <text evidence="10">The VLRF1 domain mediates binding to the 60S ribosomal subunit.</text>
</comment>
<feature type="region of interest" description="Disordered" evidence="11">
    <location>
        <begin position="229"/>
        <end position="268"/>
    </location>
</feature>
<keyword evidence="7 10" id="KW-0378">Hydrolase</keyword>
<dbReference type="Proteomes" id="UP000738359">
    <property type="component" value="Unassembled WGS sequence"/>
</dbReference>
<evidence type="ECO:0000256" key="11">
    <source>
        <dbReference type="SAM" id="MobiDB-lite"/>
    </source>
</evidence>
<dbReference type="OrthoDB" id="429841at2759"/>
<dbReference type="InterPro" id="IPR041175">
    <property type="entry name" value="VLRF1/Vms1"/>
</dbReference>
<keyword evidence="8" id="KW-0040">ANK repeat</keyword>
<dbReference type="PANTHER" id="PTHR16036:SF2">
    <property type="entry name" value="TRNA ENDONUCLEASE ANKZF1"/>
    <property type="match status" value="1"/>
</dbReference>